<dbReference type="InterPro" id="IPR042946">
    <property type="entry name" value="CMBL"/>
</dbReference>
<keyword evidence="4" id="KW-0963">Cytoplasm</keyword>
<evidence type="ECO:0000313" key="8">
    <source>
        <dbReference type="Proteomes" id="UP000030762"/>
    </source>
</evidence>
<evidence type="ECO:0000256" key="1">
    <source>
        <dbReference type="ARBA" id="ARBA00004514"/>
    </source>
</evidence>
<gene>
    <name evidence="7" type="ORF">SDRG_15946</name>
</gene>
<dbReference type="AlphaFoldDB" id="T0PYQ1"/>
<dbReference type="Proteomes" id="UP000030762">
    <property type="component" value="Unassembled WGS sequence"/>
</dbReference>
<dbReference type="InterPro" id="IPR002925">
    <property type="entry name" value="Dienelactn_hydro"/>
</dbReference>
<dbReference type="GeneID" id="19956673"/>
<name>T0PYQ1_SAPDV</name>
<dbReference type="GO" id="GO:0016787">
    <property type="term" value="F:hydrolase activity"/>
    <property type="evidence" value="ECO:0007669"/>
    <property type="project" value="UniProtKB-KW"/>
</dbReference>
<proteinExistence type="inferred from homology"/>
<feature type="domain" description="Dienelactone hydrolase" evidence="6">
    <location>
        <begin position="24"/>
        <end position="232"/>
    </location>
</feature>
<dbReference type="VEuPathDB" id="FungiDB:SDRG_15946"/>
<accession>T0PYQ1</accession>
<dbReference type="eggNOG" id="ENOG502RYFX">
    <property type="taxonomic scope" value="Eukaryota"/>
</dbReference>
<comment type="similarity">
    <text evidence="2">Belongs to the dienelactone hydrolase family.</text>
</comment>
<dbReference type="InParanoid" id="T0PYQ1"/>
<keyword evidence="5" id="KW-0378">Hydrolase</keyword>
<evidence type="ECO:0000256" key="4">
    <source>
        <dbReference type="ARBA" id="ARBA00022490"/>
    </source>
</evidence>
<sequence length="327" mass="36064">MMHHPVVGAGSEIEWSSPDGPQRGYLVFPEAHVGRIMTGVVIAADAPGFASHHVRTFADKLAEQGYKVLVPEAPFAPLSAVDEVSRTPQFVQWQRDAAAKQDDVLARLRAARDVLKNFHEVTRVGVLGLGVGSEAVLALASESPPSFDAAVVLCPTALALVPLTTPTLLVAGDRYEYIDMKQIREYAAVANVDNHLRVKVLTGGQRHGFCFSHIMDEDAGTLAIAEVLDWLMFYLHRFRLAAGTSDGDPWWPQGRNGPFYNVGLANWQANRAQWTTPVRPRPPRRPPVDSNLILEGLASMRRTYELPQPMNLSDVIALYVDIWDVNQ</sequence>
<dbReference type="PANTHER" id="PTHR46812:SF1">
    <property type="entry name" value="CARBOXYMETHYLENEBUTENOLIDASE HOMOLOG"/>
    <property type="match status" value="1"/>
</dbReference>
<dbReference type="OrthoDB" id="70638at2759"/>
<dbReference type="RefSeq" id="XP_008620355.1">
    <property type="nucleotide sequence ID" value="XM_008622133.1"/>
</dbReference>
<dbReference type="Pfam" id="PF01738">
    <property type="entry name" value="DLH"/>
    <property type="match status" value="1"/>
</dbReference>
<organism evidence="7 8">
    <name type="scientific">Saprolegnia diclina (strain VS20)</name>
    <dbReference type="NCBI Taxonomy" id="1156394"/>
    <lineage>
        <taxon>Eukaryota</taxon>
        <taxon>Sar</taxon>
        <taxon>Stramenopiles</taxon>
        <taxon>Oomycota</taxon>
        <taxon>Saprolegniomycetes</taxon>
        <taxon>Saprolegniales</taxon>
        <taxon>Saprolegniaceae</taxon>
        <taxon>Saprolegnia</taxon>
    </lineage>
</organism>
<protein>
    <recommendedName>
        <fullName evidence="3">Carboxymethylenebutenolidase homolog</fullName>
    </recommendedName>
</protein>
<dbReference type="OMA" id="TSDGDPW"/>
<evidence type="ECO:0000259" key="6">
    <source>
        <dbReference type="Pfam" id="PF01738"/>
    </source>
</evidence>
<dbReference type="InterPro" id="IPR029058">
    <property type="entry name" value="AB_hydrolase_fold"/>
</dbReference>
<evidence type="ECO:0000256" key="3">
    <source>
        <dbReference type="ARBA" id="ARBA00014180"/>
    </source>
</evidence>
<dbReference type="EMBL" id="JH767238">
    <property type="protein sequence ID" value="EQC26210.1"/>
    <property type="molecule type" value="Genomic_DNA"/>
</dbReference>
<dbReference type="GO" id="GO:0005829">
    <property type="term" value="C:cytosol"/>
    <property type="evidence" value="ECO:0007669"/>
    <property type="project" value="UniProtKB-SubCell"/>
</dbReference>
<dbReference type="PANTHER" id="PTHR46812">
    <property type="entry name" value="CARBOXYMETHYLENEBUTENOLIDASE HOMOLOG"/>
    <property type="match status" value="1"/>
</dbReference>
<evidence type="ECO:0000256" key="2">
    <source>
        <dbReference type="ARBA" id="ARBA00008456"/>
    </source>
</evidence>
<evidence type="ECO:0000313" key="7">
    <source>
        <dbReference type="EMBL" id="EQC26210.1"/>
    </source>
</evidence>
<reference evidence="7 8" key="1">
    <citation type="submission" date="2012-04" db="EMBL/GenBank/DDBJ databases">
        <title>The Genome Sequence of Saprolegnia declina VS20.</title>
        <authorList>
            <consortium name="The Broad Institute Genome Sequencing Platform"/>
            <person name="Russ C."/>
            <person name="Nusbaum C."/>
            <person name="Tyler B."/>
            <person name="van West P."/>
            <person name="Dieguez-Uribeondo J."/>
            <person name="de Bruijn I."/>
            <person name="Tripathy S."/>
            <person name="Jiang R."/>
            <person name="Young S.K."/>
            <person name="Zeng Q."/>
            <person name="Gargeya S."/>
            <person name="Fitzgerald M."/>
            <person name="Haas B."/>
            <person name="Abouelleil A."/>
            <person name="Alvarado L."/>
            <person name="Arachchi H.M."/>
            <person name="Berlin A."/>
            <person name="Chapman S.B."/>
            <person name="Goldberg J."/>
            <person name="Griggs A."/>
            <person name="Gujja S."/>
            <person name="Hansen M."/>
            <person name="Howarth C."/>
            <person name="Imamovic A."/>
            <person name="Larimer J."/>
            <person name="McCowen C."/>
            <person name="Montmayeur A."/>
            <person name="Murphy C."/>
            <person name="Neiman D."/>
            <person name="Pearson M."/>
            <person name="Priest M."/>
            <person name="Roberts A."/>
            <person name="Saif S."/>
            <person name="Shea T."/>
            <person name="Sisk P."/>
            <person name="Sykes S."/>
            <person name="Wortman J."/>
            <person name="Nusbaum C."/>
            <person name="Birren B."/>
        </authorList>
    </citation>
    <scope>NUCLEOTIDE SEQUENCE [LARGE SCALE GENOMIC DNA]</scope>
    <source>
        <strain evidence="7 8">VS20</strain>
    </source>
</reference>
<dbReference type="Gene3D" id="3.40.50.1820">
    <property type="entry name" value="alpha/beta hydrolase"/>
    <property type="match status" value="1"/>
</dbReference>
<keyword evidence="8" id="KW-1185">Reference proteome</keyword>
<comment type="subcellular location">
    <subcellularLocation>
        <location evidence="1">Cytoplasm</location>
        <location evidence="1">Cytosol</location>
    </subcellularLocation>
</comment>
<dbReference type="SUPFAM" id="SSF53474">
    <property type="entry name" value="alpha/beta-Hydrolases"/>
    <property type="match status" value="1"/>
</dbReference>
<evidence type="ECO:0000256" key="5">
    <source>
        <dbReference type="ARBA" id="ARBA00022801"/>
    </source>
</evidence>